<dbReference type="Gene3D" id="1.20.120.160">
    <property type="entry name" value="HPT domain"/>
    <property type="match status" value="1"/>
</dbReference>
<reference evidence="4" key="1">
    <citation type="journal article" date="2019" name="Int. J. Syst. Evol. Microbiol.">
        <title>The Global Catalogue of Microorganisms (GCM) 10K type strain sequencing project: providing services to taxonomists for standard genome sequencing and annotation.</title>
        <authorList>
            <consortium name="The Broad Institute Genomics Platform"/>
            <consortium name="The Broad Institute Genome Sequencing Center for Infectious Disease"/>
            <person name="Wu L."/>
            <person name="Ma J."/>
        </authorList>
    </citation>
    <scope>NUCLEOTIDE SEQUENCE [LARGE SCALE GENOMIC DNA]</scope>
    <source>
        <strain evidence="4">JCM 17564</strain>
    </source>
</reference>
<accession>A0ABP7U933</accession>
<gene>
    <name evidence="3" type="ORF">GCM10022281_18460</name>
</gene>
<dbReference type="InterPro" id="IPR008207">
    <property type="entry name" value="Sig_transdc_His_kin_Hpt_dom"/>
</dbReference>
<dbReference type="InterPro" id="IPR036641">
    <property type="entry name" value="HPT_dom_sf"/>
</dbReference>
<keyword evidence="1" id="KW-0902">Two-component regulatory system</keyword>
<dbReference type="Pfam" id="PF01627">
    <property type="entry name" value="Hpt"/>
    <property type="match status" value="1"/>
</dbReference>
<organism evidence="3 4">
    <name type="scientific">Sphingomonas rosea</name>
    <dbReference type="NCBI Taxonomy" id="335605"/>
    <lineage>
        <taxon>Bacteria</taxon>
        <taxon>Pseudomonadati</taxon>
        <taxon>Pseudomonadota</taxon>
        <taxon>Alphaproteobacteria</taxon>
        <taxon>Sphingomonadales</taxon>
        <taxon>Sphingomonadaceae</taxon>
        <taxon>Sphingomonas</taxon>
    </lineage>
</organism>
<dbReference type="RefSeq" id="WP_344696792.1">
    <property type="nucleotide sequence ID" value="NZ_BAABBR010000001.1"/>
</dbReference>
<evidence type="ECO:0000313" key="4">
    <source>
        <dbReference type="Proteomes" id="UP001424459"/>
    </source>
</evidence>
<proteinExistence type="predicted"/>
<comment type="caution">
    <text evidence="3">The sequence shown here is derived from an EMBL/GenBank/DDBJ whole genome shotgun (WGS) entry which is preliminary data.</text>
</comment>
<evidence type="ECO:0000313" key="3">
    <source>
        <dbReference type="EMBL" id="GAA4038068.1"/>
    </source>
</evidence>
<dbReference type="EMBL" id="BAABBR010000001">
    <property type="protein sequence ID" value="GAA4038068.1"/>
    <property type="molecule type" value="Genomic_DNA"/>
</dbReference>
<sequence length="93" mass="10069">MDASPTLQFRLAKAKHDCIARMQETADWLMCAPASDHDALRLCGHRLAGTLGSFGFHEAAALARELEQACETPAGRIGQATHKLANALRILEV</sequence>
<keyword evidence="4" id="KW-1185">Reference proteome</keyword>
<protein>
    <recommendedName>
        <fullName evidence="2">HPt domain-containing protein</fullName>
    </recommendedName>
</protein>
<feature type="domain" description="HPt" evidence="2">
    <location>
        <begin position="17"/>
        <end position="76"/>
    </location>
</feature>
<name>A0ABP7U933_9SPHN</name>
<evidence type="ECO:0000259" key="2">
    <source>
        <dbReference type="Pfam" id="PF01627"/>
    </source>
</evidence>
<dbReference type="Proteomes" id="UP001424459">
    <property type="component" value="Unassembled WGS sequence"/>
</dbReference>
<evidence type="ECO:0000256" key="1">
    <source>
        <dbReference type="ARBA" id="ARBA00023012"/>
    </source>
</evidence>
<dbReference type="SUPFAM" id="SSF47226">
    <property type="entry name" value="Histidine-containing phosphotransfer domain, HPT domain"/>
    <property type="match status" value="1"/>
</dbReference>